<dbReference type="SUPFAM" id="SSF48498">
    <property type="entry name" value="Tetracyclin repressor-like, C-terminal domain"/>
    <property type="match status" value="1"/>
</dbReference>
<evidence type="ECO:0000259" key="3">
    <source>
        <dbReference type="PROSITE" id="PS50977"/>
    </source>
</evidence>
<dbReference type="GO" id="GO:0003700">
    <property type="term" value="F:DNA-binding transcription factor activity"/>
    <property type="evidence" value="ECO:0007669"/>
    <property type="project" value="TreeGrafter"/>
</dbReference>
<feature type="domain" description="HTH tetR-type" evidence="3">
    <location>
        <begin position="14"/>
        <end position="74"/>
    </location>
</feature>
<dbReference type="PATRIC" id="fig|883066.3.peg.101"/>
<keyword evidence="1 2" id="KW-0238">DNA-binding</keyword>
<dbReference type="HOGENOM" id="CLU_1307931_0_0_11"/>
<dbReference type="STRING" id="202789.GCA_001457435_00169"/>
<evidence type="ECO:0000256" key="1">
    <source>
        <dbReference type="ARBA" id="ARBA00023125"/>
    </source>
</evidence>
<dbReference type="RefSeq" id="WP_007000316.1">
    <property type="nucleotide sequence ID" value="NZ_JH992955.1"/>
</dbReference>
<name>K9F3H4_9ACTO</name>
<evidence type="ECO:0000313" key="4">
    <source>
        <dbReference type="EMBL" id="EKU96010.1"/>
    </source>
</evidence>
<dbReference type="GO" id="GO:0000976">
    <property type="term" value="F:transcription cis-regulatory region binding"/>
    <property type="evidence" value="ECO:0007669"/>
    <property type="project" value="TreeGrafter"/>
</dbReference>
<proteinExistence type="predicted"/>
<dbReference type="InterPro" id="IPR009057">
    <property type="entry name" value="Homeodomain-like_sf"/>
</dbReference>
<organism evidence="4 5">
    <name type="scientific">Actinobaculum massiliense ACS-171-V-Col2</name>
    <dbReference type="NCBI Taxonomy" id="883066"/>
    <lineage>
        <taxon>Bacteria</taxon>
        <taxon>Bacillati</taxon>
        <taxon>Actinomycetota</taxon>
        <taxon>Actinomycetes</taxon>
        <taxon>Actinomycetales</taxon>
        <taxon>Actinomycetaceae</taxon>
        <taxon>Actinobaculum</taxon>
    </lineage>
</organism>
<dbReference type="InterPro" id="IPR050109">
    <property type="entry name" value="HTH-type_TetR-like_transc_reg"/>
</dbReference>
<dbReference type="PANTHER" id="PTHR30055">
    <property type="entry name" value="HTH-TYPE TRANSCRIPTIONAL REGULATOR RUTR"/>
    <property type="match status" value="1"/>
</dbReference>
<dbReference type="Proteomes" id="UP000009888">
    <property type="component" value="Unassembled WGS sequence"/>
</dbReference>
<dbReference type="InterPro" id="IPR036271">
    <property type="entry name" value="Tet_transcr_reg_TetR-rel_C_sf"/>
</dbReference>
<dbReference type="SUPFAM" id="SSF46689">
    <property type="entry name" value="Homeodomain-like"/>
    <property type="match status" value="1"/>
</dbReference>
<gene>
    <name evidence="4" type="ORF">HMPREF9233_00098</name>
</gene>
<evidence type="ECO:0000256" key="2">
    <source>
        <dbReference type="PROSITE-ProRule" id="PRU00335"/>
    </source>
</evidence>
<evidence type="ECO:0000313" key="5">
    <source>
        <dbReference type="Proteomes" id="UP000009888"/>
    </source>
</evidence>
<dbReference type="InterPro" id="IPR001647">
    <property type="entry name" value="HTH_TetR"/>
</dbReference>
<dbReference type="EMBL" id="AGWL01000001">
    <property type="protein sequence ID" value="EKU96010.1"/>
    <property type="molecule type" value="Genomic_DNA"/>
</dbReference>
<dbReference type="Pfam" id="PF00440">
    <property type="entry name" value="TetR_N"/>
    <property type="match status" value="1"/>
</dbReference>
<sequence>MPKIQAETVEEHRKLIRQRIKEAFEELLMEKSYSRITMGDVAKRSGIARNTLYNYVSDKAELFGHVAADHLSLSDTFERIASDETMSATDRLERMVEYLFDTYANDQLSTRIFAVGLANMRNNDSEKEYPVIRRLVRFMVEIVRGAQAENLIGLQGNPEVIVTLLAGVLVNALTLVEDGKDKIPETRAITLRFLLNAFQL</sequence>
<comment type="caution">
    <text evidence="4">The sequence shown here is derived from an EMBL/GenBank/DDBJ whole genome shotgun (WGS) entry which is preliminary data.</text>
</comment>
<dbReference type="Gene3D" id="1.10.357.10">
    <property type="entry name" value="Tetracycline Repressor, domain 2"/>
    <property type="match status" value="1"/>
</dbReference>
<accession>K9F3H4</accession>
<feature type="DNA-binding region" description="H-T-H motif" evidence="2">
    <location>
        <begin position="37"/>
        <end position="56"/>
    </location>
</feature>
<keyword evidence="5" id="KW-1185">Reference proteome</keyword>
<dbReference type="PANTHER" id="PTHR30055:SF226">
    <property type="entry name" value="HTH-TYPE TRANSCRIPTIONAL REGULATOR PKSA"/>
    <property type="match status" value="1"/>
</dbReference>
<dbReference type="AlphaFoldDB" id="K9F3H4"/>
<dbReference type="eggNOG" id="COG1309">
    <property type="taxonomic scope" value="Bacteria"/>
</dbReference>
<dbReference type="PROSITE" id="PS50977">
    <property type="entry name" value="HTH_TETR_2"/>
    <property type="match status" value="1"/>
</dbReference>
<reference evidence="4 5" key="1">
    <citation type="submission" date="2012-09" db="EMBL/GenBank/DDBJ databases">
        <title>The Genome Sequence of Actinobaculum massiliae ACS-171-V-COL2.</title>
        <authorList>
            <consortium name="The Broad Institute Genome Sequencing Platform"/>
            <person name="Earl A."/>
            <person name="Ward D."/>
            <person name="Feldgarden M."/>
            <person name="Gevers D."/>
            <person name="Saerens B."/>
            <person name="Vaneechoutte M."/>
            <person name="Walker B."/>
            <person name="Young S.K."/>
            <person name="Zeng Q."/>
            <person name="Gargeya S."/>
            <person name="Fitzgerald M."/>
            <person name="Haas B."/>
            <person name="Abouelleil A."/>
            <person name="Alvarado L."/>
            <person name="Arachchi H.M."/>
            <person name="Berlin A."/>
            <person name="Chapman S.B."/>
            <person name="Goldberg J."/>
            <person name="Griggs A."/>
            <person name="Gujja S."/>
            <person name="Hansen M."/>
            <person name="Howarth C."/>
            <person name="Imamovic A."/>
            <person name="Larimer J."/>
            <person name="McCowen C."/>
            <person name="Montmayeur A."/>
            <person name="Murphy C."/>
            <person name="Neiman D."/>
            <person name="Pearson M."/>
            <person name="Priest M."/>
            <person name="Roberts A."/>
            <person name="Saif S."/>
            <person name="Shea T."/>
            <person name="Sisk P."/>
            <person name="Sykes S."/>
            <person name="Wortman J."/>
            <person name="Nusbaum C."/>
            <person name="Birren B."/>
        </authorList>
    </citation>
    <scope>NUCLEOTIDE SEQUENCE [LARGE SCALE GENOMIC DNA]</scope>
    <source>
        <strain evidence="5">ACS-171-V-Col2</strain>
    </source>
</reference>
<protein>
    <recommendedName>
        <fullName evidence="3">HTH tetR-type domain-containing protein</fullName>
    </recommendedName>
</protein>